<proteinExistence type="predicted"/>
<dbReference type="AlphaFoldDB" id="A0A1I5AWC3"/>
<dbReference type="InterPro" id="IPR058074">
    <property type="entry name" value="Bacteriocin-like"/>
</dbReference>
<gene>
    <name evidence="1" type="ORF">SAMN05421594_3738</name>
</gene>
<dbReference type="RefSeq" id="WP_090026114.1">
    <property type="nucleotide sequence ID" value="NZ_FOVD01000006.1"/>
</dbReference>
<name>A0A1I5AWC3_CHROL</name>
<reference evidence="2" key="1">
    <citation type="submission" date="2016-10" db="EMBL/GenBank/DDBJ databases">
        <authorList>
            <person name="Varghese N."/>
            <person name="Submissions S."/>
        </authorList>
    </citation>
    <scope>NUCLEOTIDE SEQUENCE [LARGE SCALE GENOMIC DNA]</scope>
    <source>
        <strain evidence="2">DSM 25575</strain>
    </source>
</reference>
<sequence length="60" mass="6596">MKNLKKLTRNELSKVSGGEGCVNIYHETSCGVQAVTCQTGWSGPRMMEWAYALEAANCNK</sequence>
<organism evidence="1 2">
    <name type="scientific">Chryseobacterium oleae</name>
    <dbReference type="NCBI Taxonomy" id="491207"/>
    <lineage>
        <taxon>Bacteria</taxon>
        <taxon>Pseudomonadati</taxon>
        <taxon>Bacteroidota</taxon>
        <taxon>Flavobacteriia</taxon>
        <taxon>Flavobacteriales</taxon>
        <taxon>Weeksellaceae</taxon>
        <taxon>Chryseobacterium group</taxon>
        <taxon>Chryseobacterium</taxon>
    </lineage>
</organism>
<dbReference type="NCBIfam" id="NF047798">
    <property type="entry name" value="leader_Chryseo"/>
    <property type="match status" value="1"/>
</dbReference>
<dbReference type="Proteomes" id="UP000198769">
    <property type="component" value="Unassembled WGS sequence"/>
</dbReference>
<protein>
    <submittedName>
        <fullName evidence="1">Uncharacterized protein</fullName>
    </submittedName>
</protein>
<dbReference type="OrthoDB" id="1264775at2"/>
<evidence type="ECO:0000313" key="1">
    <source>
        <dbReference type="EMBL" id="SFN66738.1"/>
    </source>
</evidence>
<accession>A0A1I5AWC3</accession>
<dbReference type="EMBL" id="FOVD01000006">
    <property type="protein sequence ID" value="SFN66738.1"/>
    <property type="molecule type" value="Genomic_DNA"/>
</dbReference>
<keyword evidence="2" id="KW-1185">Reference proteome</keyword>
<evidence type="ECO:0000313" key="2">
    <source>
        <dbReference type="Proteomes" id="UP000198769"/>
    </source>
</evidence>